<sequence>MHGQKRLTKEARYSQQRLEQRKRKAKLYAELSAACLERRREGRRDEESLALIAKLLEMNCELYTLWNFRKEHLEPILKLEGDDGNDEARAVEAAEKELALLEACLQRNPKSYCCWQHRKWVVELHTALPSSAHDASLLDREVGLCDLLLTADERNFHCWSYRRFVCSLHRGKEPESELDYTAEKIAQNFSNYSAWHYRSALLKECNKTTTLRDLEGGGDVAYKRVLPPHVLDEEFALVKEAFYTEPEDQSAWLYHAWLVGHVAETRTTEEVDERIGAEVATMEEVLEVEPGSKWPQLCLARLLSMPTSREDKGRAKELYSALAGEDPKRAGYYRDAMAALDR</sequence>
<keyword evidence="6" id="KW-0677">Repeat</keyword>
<protein>
    <recommendedName>
        <fullName evidence="3 9">Geranylgeranyl transferase type-2 subunit alpha</fullName>
        <ecNumber evidence="2 9">2.5.1.60</ecNumber>
    </recommendedName>
    <alternativeName>
        <fullName evidence="7 9">Geranylgeranyl transferase type II subunit alpha</fullName>
    </alternativeName>
</protein>
<organism evidence="10">
    <name type="scientific">Chloropicon roscoffensis</name>
    <dbReference type="NCBI Taxonomy" id="1461544"/>
    <lineage>
        <taxon>Eukaryota</taxon>
        <taxon>Viridiplantae</taxon>
        <taxon>Chlorophyta</taxon>
        <taxon>Chloropicophyceae</taxon>
        <taxon>Chloropicales</taxon>
        <taxon>Chloropicaceae</taxon>
        <taxon>Chloropicon</taxon>
    </lineage>
</organism>
<comment type="catalytic activity">
    <reaction evidence="8 9">
        <text>geranylgeranyl diphosphate + L-cysteinyl-[protein] = S-geranylgeranyl-L-cysteinyl-[protein] + diphosphate</text>
        <dbReference type="Rhea" id="RHEA:21240"/>
        <dbReference type="Rhea" id="RHEA-COMP:10131"/>
        <dbReference type="Rhea" id="RHEA-COMP:11537"/>
        <dbReference type="ChEBI" id="CHEBI:29950"/>
        <dbReference type="ChEBI" id="CHEBI:33019"/>
        <dbReference type="ChEBI" id="CHEBI:57533"/>
        <dbReference type="ChEBI" id="CHEBI:86021"/>
        <dbReference type="EC" id="2.5.1.60"/>
    </reaction>
</comment>
<dbReference type="PROSITE" id="PS51147">
    <property type="entry name" value="PFTA"/>
    <property type="match status" value="4"/>
</dbReference>
<evidence type="ECO:0000313" key="10">
    <source>
        <dbReference type="EMBL" id="CAE0194690.1"/>
    </source>
</evidence>
<dbReference type="SUPFAM" id="SSF48439">
    <property type="entry name" value="Protein prenylyltransferase"/>
    <property type="match status" value="1"/>
</dbReference>
<dbReference type="FunFam" id="1.25.40.120:FF:000035">
    <property type="entry name" value="Geranylgeranyl transferase type-2 subunit alpha"/>
    <property type="match status" value="1"/>
</dbReference>
<dbReference type="InterPro" id="IPR002088">
    <property type="entry name" value="Prenyl_trans_a"/>
</dbReference>
<dbReference type="GO" id="GO:0004663">
    <property type="term" value="F:Rab geranylgeranyltransferase activity"/>
    <property type="evidence" value="ECO:0007669"/>
    <property type="project" value="UniProtKB-UniRule"/>
</dbReference>
<evidence type="ECO:0000256" key="8">
    <source>
        <dbReference type="ARBA" id="ARBA00047658"/>
    </source>
</evidence>
<name>A0A7S3FS62_9CHLO</name>
<evidence type="ECO:0000313" key="11">
    <source>
        <dbReference type="EMBL" id="WZN66265.1"/>
    </source>
</evidence>
<comment type="function">
    <text evidence="9">Catalyzes the transfer of a geranyl-geranyl moiety from geranyl-geranyl pyrophosphate to cysteines occuring in specific C-terminal amino acid sequences.</text>
</comment>
<reference evidence="11 12" key="2">
    <citation type="submission" date="2024-03" db="EMBL/GenBank/DDBJ databases">
        <title>Complete genome sequence of the green alga Chloropicon roscoffensis RCC1871.</title>
        <authorList>
            <person name="Lemieux C."/>
            <person name="Pombert J.-F."/>
            <person name="Otis C."/>
            <person name="Turmel M."/>
        </authorList>
    </citation>
    <scope>NUCLEOTIDE SEQUENCE [LARGE SCALE GENOMIC DNA]</scope>
    <source>
        <strain evidence="11 12">RCC1871</strain>
    </source>
</reference>
<dbReference type="PANTHER" id="PTHR11129">
    <property type="entry name" value="PROTEIN FARNESYLTRANSFERASE ALPHA SUBUNIT/RAB GERANYLGERANYL TRANSFERASE ALPHA SUBUNIT"/>
    <property type="match status" value="1"/>
</dbReference>
<dbReference type="GO" id="GO:0097354">
    <property type="term" value="P:prenylation"/>
    <property type="evidence" value="ECO:0007669"/>
    <property type="project" value="UniProtKB-UniRule"/>
</dbReference>
<dbReference type="Proteomes" id="UP001472866">
    <property type="component" value="Chromosome 14"/>
</dbReference>
<dbReference type="Gene3D" id="1.25.40.120">
    <property type="entry name" value="Protein prenylyltransferase"/>
    <property type="match status" value="1"/>
</dbReference>
<evidence type="ECO:0000256" key="9">
    <source>
        <dbReference type="RuleBase" id="RU367120"/>
    </source>
</evidence>
<evidence type="ECO:0000256" key="4">
    <source>
        <dbReference type="ARBA" id="ARBA00022602"/>
    </source>
</evidence>
<dbReference type="Pfam" id="PF01239">
    <property type="entry name" value="PPTA"/>
    <property type="match status" value="4"/>
</dbReference>
<dbReference type="EC" id="2.5.1.60" evidence="2 9"/>
<proteinExistence type="inferred from homology"/>
<evidence type="ECO:0000256" key="3">
    <source>
        <dbReference type="ARBA" id="ARBA00014772"/>
    </source>
</evidence>
<dbReference type="EMBL" id="CP151514">
    <property type="protein sequence ID" value="WZN66265.1"/>
    <property type="molecule type" value="Genomic_DNA"/>
</dbReference>
<keyword evidence="12" id="KW-1185">Reference proteome</keyword>
<evidence type="ECO:0000256" key="7">
    <source>
        <dbReference type="ARBA" id="ARBA00031267"/>
    </source>
</evidence>
<evidence type="ECO:0000313" key="12">
    <source>
        <dbReference type="Proteomes" id="UP001472866"/>
    </source>
</evidence>
<evidence type="ECO:0000256" key="5">
    <source>
        <dbReference type="ARBA" id="ARBA00022679"/>
    </source>
</evidence>
<keyword evidence="4 9" id="KW-0637">Prenyltransferase</keyword>
<evidence type="ECO:0000256" key="2">
    <source>
        <dbReference type="ARBA" id="ARBA00012656"/>
    </source>
</evidence>
<dbReference type="EMBL" id="HBHZ01010122">
    <property type="protein sequence ID" value="CAE0194690.1"/>
    <property type="molecule type" value="Transcribed_RNA"/>
</dbReference>
<dbReference type="GO" id="GO:0005968">
    <property type="term" value="C:Rab-protein geranylgeranyltransferase complex"/>
    <property type="evidence" value="ECO:0007669"/>
    <property type="project" value="TreeGrafter"/>
</dbReference>
<dbReference type="PANTHER" id="PTHR11129:SF2">
    <property type="entry name" value="GERANYLGERANYL TRANSFERASE TYPE-2 SUBUNIT ALPHA"/>
    <property type="match status" value="1"/>
</dbReference>
<evidence type="ECO:0000256" key="1">
    <source>
        <dbReference type="ARBA" id="ARBA00006734"/>
    </source>
</evidence>
<evidence type="ECO:0000256" key="6">
    <source>
        <dbReference type="ARBA" id="ARBA00022737"/>
    </source>
</evidence>
<keyword evidence="5 9" id="KW-0808">Transferase</keyword>
<dbReference type="AlphaFoldDB" id="A0A7S3FS62"/>
<accession>A0A7S3FS62</accession>
<gene>
    <name evidence="10" type="ORF">CROS1456_LOCUS7781</name>
    <name evidence="11" type="ORF">HKI87_14g78300</name>
</gene>
<reference evidence="10" key="1">
    <citation type="submission" date="2021-01" db="EMBL/GenBank/DDBJ databases">
        <authorList>
            <person name="Corre E."/>
            <person name="Pelletier E."/>
            <person name="Niang G."/>
            <person name="Scheremetjew M."/>
            <person name="Finn R."/>
            <person name="Kale V."/>
            <person name="Holt S."/>
            <person name="Cochrane G."/>
            <person name="Meng A."/>
            <person name="Brown T."/>
            <person name="Cohen L."/>
        </authorList>
    </citation>
    <scope>NUCLEOTIDE SEQUENCE</scope>
    <source>
        <strain evidence="10">RCC1871</strain>
    </source>
</reference>
<comment type="similarity">
    <text evidence="1 9">Belongs to the protein prenyltransferase subunit alpha family.</text>
</comment>